<evidence type="ECO:0000256" key="1">
    <source>
        <dbReference type="ARBA" id="ARBA00022723"/>
    </source>
</evidence>
<dbReference type="Proteomes" id="UP001220064">
    <property type="component" value="Chromosome"/>
</dbReference>
<dbReference type="Gene3D" id="3.40.50.1400">
    <property type="match status" value="2"/>
</dbReference>
<sequence length="271" mass="28011">MSLAHLARPSLLTLSHGSRHPAAARGIEALTQTAAQAQGFGSGDFAAAHLEFNEPTLGDAAIALAERGHRAAIVVPLLFSNGYHQRVDVPAELDAAHAASGLTLLRAPGLGLGADVEECLARHVRRSAYTDSGQRLRVVVYAVGSATPGANEAVGEFAQRVGRRLGVPATAAFATRGGVKAVFDAARACQPGERVVVIPLFVTAGLLLDRLSQAVREGGDAEAGDTVHDRIVVLPPLREALADVVAQRYADTAAALATTPSAAMPTSERQG</sequence>
<keyword evidence="4" id="KW-1185">Reference proteome</keyword>
<dbReference type="InterPro" id="IPR002762">
    <property type="entry name" value="CbiX-like"/>
</dbReference>
<proteinExistence type="predicted"/>
<evidence type="ECO:0000313" key="3">
    <source>
        <dbReference type="EMBL" id="WCZ31986.1"/>
    </source>
</evidence>
<dbReference type="CDD" id="cd03416">
    <property type="entry name" value="CbiX_SirB_N"/>
    <property type="match status" value="1"/>
</dbReference>
<dbReference type="Pfam" id="PF01903">
    <property type="entry name" value="CbiX"/>
    <property type="match status" value="2"/>
</dbReference>
<keyword evidence="2 3" id="KW-0456">Lyase</keyword>
<dbReference type="SUPFAM" id="SSF53800">
    <property type="entry name" value="Chelatase"/>
    <property type="match status" value="1"/>
</dbReference>
<protein>
    <submittedName>
        <fullName evidence="3">Sirohydrochlorin cobaltochelatase</fullName>
        <ecNumber evidence="3">4.99.1.3</ecNumber>
    </submittedName>
</protein>
<keyword evidence="1" id="KW-0479">Metal-binding</keyword>
<name>A0ABY7U5L8_9CORY</name>
<dbReference type="RefSeq" id="WP_022862586.1">
    <property type="nucleotide sequence ID" value="NZ_ATVG01000003.1"/>
</dbReference>
<dbReference type="InterPro" id="IPR050963">
    <property type="entry name" value="Sirohydro_Cobaltochel/CbiX"/>
</dbReference>
<accession>A0ABY7U5L8</accession>
<evidence type="ECO:0000256" key="2">
    <source>
        <dbReference type="ARBA" id="ARBA00023239"/>
    </source>
</evidence>
<dbReference type="EMBL" id="CP063189">
    <property type="protein sequence ID" value="WCZ31986.1"/>
    <property type="molecule type" value="Genomic_DNA"/>
</dbReference>
<dbReference type="EC" id="4.99.1.3" evidence="3"/>
<reference evidence="3 4" key="1">
    <citation type="submission" date="2020-10" db="EMBL/GenBank/DDBJ databases">
        <title>Complete genome sequence of Corynebacterium massiliense DSM 45435, type strain of Corynebacterium massiliense.</title>
        <authorList>
            <person name="Busche T."/>
            <person name="Kalinowski J."/>
            <person name="Ruckert C."/>
        </authorList>
    </citation>
    <scope>NUCLEOTIDE SEQUENCE [LARGE SCALE GENOMIC DNA]</scope>
    <source>
        <strain evidence="3 4">DSM 45435</strain>
    </source>
</reference>
<dbReference type="PANTHER" id="PTHR33542">
    <property type="entry name" value="SIROHYDROCHLORIN FERROCHELATASE, CHLOROPLASTIC"/>
    <property type="match status" value="1"/>
</dbReference>
<organism evidence="3 4">
    <name type="scientific">Corynebacterium massiliense DSM 45435</name>
    <dbReference type="NCBI Taxonomy" id="1121364"/>
    <lineage>
        <taxon>Bacteria</taxon>
        <taxon>Bacillati</taxon>
        <taxon>Actinomycetota</taxon>
        <taxon>Actinomycetes</taxon>
        <taxon>Mycobacteriales</taxon>
        <taxon>Corynebacteriaceae</taxon>
        <taxon>Corynebacterium</taxon>
    </lineage>
</organism>
<evidence type="ECO:0000313" key="4">
    <source>
        <dbReference type="Proteomes" id="UP001220064"/>
    </source>
</evidence>
<dbReference type="PANTHER" id="PTHR33542:SF3">
    <property type="entry name" value="SIROHYDROCHLORIN FERROCHELATASE, CHLOROPLASTIC"/>
    <property type="match status" value="1"/>
</dbReference>
<gene>
    <name evidence="3" type="primary">cbiX</name>
    <name evidence="3" type="ORF">CMASS_02635</name>
</gene>
<dbReference type="GO" id="GO:0016852">
    <property type="term" value="F:sirohydrochlorin cobaltochelatase activity"/>
    <property type="evidence" value="ECO:0007669"/>
    <property type="project" value="UniProtKB-EC"/>
</dbReference>